<evidence type="ECO:0000259" key="9">
    <source>
        <dbReference type="Pfam" id="PF02771"/>
    </source>
</evidence>
<dbReference type="GO" id="GO:0016627">
    <property type="term" value="F:oxidoreductase activity, acting on the CH-CH group of donors"/>
    <property type="evidence" value="ECO:0007669"/>
    <property type="project" value="InterPro"/>
</dbReference>
<evidence type="ECO:0000259" key="8">
    <source>
        <dbReference type="Pfam" id="PF02770"/>
    </source>
</evidence>
<name>A0A502CKZ4_9SPHN</name>
<dbReference type="InterPro" id="IPR013786">
    <property type="entry name" value="AcylCoA_DH/ox_N"/>
</dbReference>
<dbReference type="InterPro" id="IPR009100">
    <property type="entry name" value="AcylCoA_DH/oxidase_NM_dom_sf"/>
</dbReference>
<dbReference type="InterPro" id="IPR009075">
    <property type="entry name" value="AcylCo_DH/oxidase_C"/>
</dbReference>
<feature type="domain" description="Acyl-CoA oxidase/dehydrogenase middle" evidence="8">
    <location>
        <begin position="136"/>
        <end position="230"/>
    </location>
</feature>
<dbReference type="OrthoDB" id="9780544at2"/>
<feature type="domain" description="Acyl-CoA dehydrogenase/oxidase C-terminal" evidence="7">
    <location>
        <begin position="242"/>
        <end position="401"/>
    </location>
</feature>
<dbReference type="InterPro" id="IPR006091">
    <property type="entry name" value="Acyl-CoA_Oxase/DH_mid-dom"/>
</dbReference>
<evidence type="ECO:0000259" key="7">
    <source>
        <dbReference type="Pfam" id="PF00441"/>
    </source>
</evidence>
<dbReference type="GO" id="GO:0050660">
    <property type="term" value="F:flavin adenine dinucleotide binding"/>
    <property type="evidence" value="ECO:0007669"/>
    <property type="project" value="InterPro"/>
</dbReference>
<dbReference type="Pfam" id="PF00441">
    <property type="entry name" value="Acyl-CoA_dh_1"/>
    <property type="match status" value="1"/>
</dbReference>
<keyword evidence="4 6" id="KW-0274">FAD</keyword>
<dbReference type="Gene3D" id="1.20.140.10">
    <property type="entry name" value="Butyryl-CoA Dehydrogenase, subunit A, domain 3"/>
    <property type="match status" value="1"/>
</dbReference>
<protein>
    <submittedName>
        <fullName evidence="10">Acyl-CoA dehydrogenase</fullName>
    </submittedName>
</protein>
<dbReference type="GO" id="GO:0005886">
    <property type="term" value="C:plasma membrane"/>
    <property type="evidence" value="ECO:0007669"/>
    <property type="project" value="TreeGrafter"/>
</dbReference>
<proteinExistence type="inferred from homology"/>
<evidence type="ECO:0000256" key="3">
    <source>
        <dbReference type="ARBA" id="ARBA00022630"/>
    </source>
</evidence>
<evidence type="ECO:0000256" key="1">
    <source>
        <dbReference type="ARBA" id="ARBA00001974"/>
    </source>
</evidence>
<comment type="caution">
    <text evidence="10">The sequence shown here is derived from an EMBL/GenBank/DDBJ whole genome shotgun (WGS) entry which is preliminary data.</text>
</comment>
<keyword evidence="5 6" id="KW-0560">Oxidoreductase</keyword>
<evidence type="ECO:0000256" key="6">
    <source>
        <dbReference type="RuleBase" id="RU362125"/>
    </source>
</evidence>
<organism evidence="10 11">
    <name type="scientific">Sphingomonas oligophenolica</name>
    <dbReference type="NCBI Taxonomy" id="301154"/>
    <lineage>
        <taxon>Bacteria</taxon>
        <taxon>Pseudomonadati</taxon>
        <taxon>Pseudomonadota</taxon>
        <taxon>Alphaproteobacteria</taxon>
        <taxon>Sphingomonadales</taxon>
        <taxon>Sphingomonadaceae</taxon>
        <taxon>Sphingomonas</taxon>
    </lineage>
</organism>
<dbReference type="SUPFAM" id="SSF56645">
    <property type="entry name" value="Acyl-CoA dehydrogenase NM domain-like"/>
    <property type="match status" value="1"/>
</dbReference>
<dbReference type="RefSeq" id="WP_140871395.1">
    <property type="nucleotide sequence ID" value="NZ_RCZK01000006.1"/>
</dbReference>
<gene>
    <name evidence="10" type="ORF">EAH84_09875</name>
</gene>
<dbReference type="InterPro" id="IPR046373">
    <property type="entry name" value="Acyl-CoA_Oxase/DH_mid-dom_sf"/>
</dbReference>
<keyword evidence="11" id="KW-1185">Reference proteome</keyword>
<dbReference type="InterPro" id="IPR036250">
    <property type="entry name" value="AcylCo_DH-like_C"/>
</dbReference>
<dbReference type="InterPro" id="IPR052161">
    <property type="entry name" value="Mycobact_Acyl-CoA_DH"/>
</dbReference>
<feature type="domain" description="Acyl-CoA dehydrogenase/oxidase N-terminal" evidence="9">
    <location>
        <begin position="16"/>
        <end position="131"/>
    </location>
</feature>
<dbReference type="Proteomes" id="UP000318413">
    <property type="component" value="Unassembled WGS sequence"/>
</dbReference>
<sequence length="407" mass="44183">MATAAELDAPTKPLDTFRHEARDWIEANFPPALKHAGNAMATIEGPADESADETAWRTAMGKKGWGVPTWPQQYGGGGLTSAEARVLNEELGRAGAFNPIGGMGVMMFGPTLLEYGTDAQKQKYIPDIAMGNVRWCQGYSEPNAGSDLANIQTFAEDKGDHYLVNGQKTWTSGGQWADKCFALVRTDKSQKHAGISFLLIDDMHAEGVEVRPINLISGFSPFCETFFTNVKVPKENLVGQEGQGWTIGTRLLQHERNSLSGGGGSAARMNAGNGITALAKQYRGADEHGRIKDADLRSRIIRHEMDQRAFALTLRRAALDAKSNQGPSAATSIMKNVGARITQDRAELGVEIMGMNGLGWEGEGFSSEEINQTRVWLWGKAVSIYGGSTEIQNNVIAKRILGMLDHQ</sequence>
<dbReference type="SUPFAM" id="SSF47203">
    <property type="entry name" value="Acyl-CoA dehydrogenase C-terminal domain-like"/>
    <property type="match status" value="1"/>
</dbReference>
<keyword evidence="3 6" id="KW-0285">Flavoprotein</keyword>
<dbReference type="EMBL" id="RCZK01000006">
    <property type="protein sequence ID" value="TPG12446.1"/>
    <property type="molecule type" value="Genomic_DNA"/>
</dbReference>
<dbReference type="Pfam" id="PF02771">
    <property type="entry name" value="Acyl-CoA_dh_N"/>
    <property type="match status" value="1"/>
</dbReference>
<evidence type="ECO:0000256" key="4">
    <source>
        <dbReference type="ARBA" id="ARBA00022827"/>
    </source>
</evidence>
<evidence type="ECO:0000313" key="10">
    <source>
        <dbReference type="EMBL" id="TPG12446.1"/>
    </source>
</evidence>
<dbReference type="PANTHER" id="PTHR43292:SF3">
    <property type="entry name" value="ACYL-COA DEHYDROGENASE FADE29"/>
    <property type="match status" value="1"/>
</dbReference>
<evidence type="ECO:0000313" key="11">
    <source>
        <dbReference type="Proteomes" id="UP000318413"/>
    </source>
</evidence>
<dbReference type="Gene3D" id="2.40.110.10">
    <property type="entry name" value="Butyryl-CoA Dehydrogenase, subunit A, domain 2"/>
    <property type="match status" value="1"/>
</dbReference>
<comment type="similarity">
    <text evidence="2 6">Belongs to the acyl-CoA dehydrogenase family.</text>
</comment>
<evidence type="ECO:0000256" key="2">
    <source>
        <dbReference type="ARBA" id="ARBA00009347"/>
    </source>
</evidence>
<evidence type="ECO:0000256" key="5">
    <source>
        <dbReference type="ARBA" id="ARBA00023002"/>
    </source>
</evidence>
<dbReference type="Pfam" id="PF02770">
    <property type="entry name" value="Acyl-CoA_dh_M"/>
    <property type="match status" value="1"/>
</dbReference>
<dbReference type="AlphaFoldDB" id="A0A502CKZ4"/>
<dbReference type="InterPro" id="IPR037069">
    <property type="entry name" value="AcylCoA_DH/ox_N_sf"/>
</dbReference>
<dbReference type="Gene3D" id="1.10.540.10">
    <property type="entry name" value="Acyl-CoA dehydrogenase/oxidase, N-terminal domain"/>
    <property type="match status" value="1"/>
</dbReference>
<accession>A0A502CKZ4</accession>
<reference evidence="10 11" key="1">
    <citation type="journal article" date="2019" name="Environ. Microbiol.">
        <title>Species interactions and distinct microbial communities in high Arctic permafrost affected cryosols are associated with the CH4 and CO2 gas fluxes.</title>
        <authorList>
            <person name="Altshuler I."/>
            <person name="Hamel J."/>
            <person name="Turney S."/>
            <person name="Magnuson E."/>
            <person name="Levesque R."/>
            <person name="Greer C."/>
            <person name="Whyte L.G."/>
        </authorList>
    </citation>
    <scope>NUCLEOTIDE SEQUENCE [LARGE SCALE GENOMIC DNA]</scope>
    <source>
        <strain evidence="10 11">S5.1</strain>
    </source>
</reference>
<dbReference type="PANTHER" id="PTHR43292">
    <property type="entry name" value="ACYL-COA DEHYDROGENASE"/>
    <property type="match status" value="1"/>
</dbReference>
<comment type="cofactor">
    <cofactor evidence="1 6">
        <name>FAD</name>
        <dbReference type="ChEBI" id="CHEBI:57692"/>
    </cofactor>
</comment>